<feature type="compositionally biased region" description="Basic and acidic residues" evidence="1">
    <location>
        <begin position="207"/>
        <end position="218"/>
    </location>
</feature>
<evidence type="ECO:0000313" key="3">
    <source>
        <dbReference type="Proteomes" id="UP001372834"/>
    </source>
</evidence>
<organism evidence="2 3">
    <name type="scientific">Polyplax serrata</name>
    <name type="common">Common mouse louse</name>
    <dbReference type="NCBI Taxonomy" id="468196"/>
    <lineage>
        <taxon>Eukaryota</taxon>
        <taxon>Metazoa</taxon>
        <taxon>Ecdysozoa</taxon>
        <taxon>Arthropoda</taxon>
        <taxon>Hexapoda</taxon>
        <taxon>Insecta</taxon>
        <taxon>Pterygota</taxon>
        <taxon>Neoptera</taxon>
        <taxon>Paraneoptera</taxon>
        <taxon>Psocodea</taxon>
        <taxon>Troctomorpha</taxon>
        <taxon>Phthiraptera</taxon>
        <taxon>Anoplura</taxon>
        <taxon>Polyplacidae</taxon>
        <taxon>Polyplax</taxon>
    </lineage>
</organism>
<accession>A0AAN8S7U6</accession>
<name>A0AAN8S7U6_POLSC</name>
<feature type="region of interest" description="Disordered" evidence="1">
    <location>
        <begin position="465"/>
        <end position="497"/>
    </location>
</feature>
<evidence type="ECO:0000313" key="2">
    <source>
        <dbReference type="EMBL" id="KAK6636403.1"/>
    </source>
</evidence>
<sequence>MAPWPAQGNEPKAPDRNKTSDNRTLETLKSKSEPPEDKKQVKGISKEDQSESVKKDVHSLDDGQLKALLDEAIQYKNPKDREGKSKIFRINLNNEEQELLQKVEADDSDCSYPVVGVRGICGRRALRVREGNRGAAISERASRGGSLQNIFHAASSAEFDTHHSGGARKKNKRQGPGSSVSARQREGGSLPSNVNAGWPLESWQSDQSKKKGLFDRDSLQPNHVSTSIGNTAYTNSSSVAISSTQTRRQTLKHSASNELPSSKKTNSGELYPLRRHHSSSDQLKSLELNVVKLKSQSESSSSMVRKMPQLPKPAECVTIDMSGLNLEIKKLGNSDPSLSFEKKLQTFQNSDKYRITSGEGESENASNNSQEVFTTRASLEVEPVDSSIELGFGEKRVLNGMESVQLSDNYPSVQCIVGDRSRISDASNQARGSEQTFGLRPHMYRNINMNMNMIVNISSKTANHSLRTDENGNALSGSGLTSRGNISKNQKKKLPKAEKNVFLSQNIGGYRGDEDINIVLKFIESDKAKNRQIKKLTKGKKHEKKRQNMQKSTSLEEVSQRNIDDLTESSESERTSVGKPRTDTAAEESLRDRRRWGEQGFVKSGSQNDLHMEQEEENNSDSDFQVVTKKQRKKKVTDPNPKRARNHRNSRRSPRRKSTSSVPPSERSGDSDLDSVHSLPVGDCAPTASYADIAAGNSNFTSKAISEMSTFNGKNPEKVDSVSAVKTNEIEKWCDSVSQHWDKTKCNNNNNININNKNNSNSGNSPNNKNSSNITNNNENSNNTINNNYTNINSHSDSKNCFRSDNRKQNFNVDVNEICDNNVKKLKDLVTVDKSVGNKVATTNKVVDVPMRNDIKQIASSCDLDQCKLVDGSSKGTEGKKNWNKKNFSPEDFPSLPVKSENGNHNQKKKEISEQNSFAKTKQYSSLPDSGKHGEEVNSSKTPKVQADEEGRHRRSTRSKSVGPNTRPPVILLHDEKTKDTGVCEITFGFEINEQLLTSDDQTPVLEEETEPGLDDTSSSSSKSSCKSNGGQSGGPTQGSSEAPVQLSSVNGGIVYSDVLEGQNAYVNSSSKGMLGTVTNTTLQELFKRHENMASVSNSGNNSTATSVNSIANKYVPPVAPVQFNYDKIVTFVGLAWEDVMKNGKIQYYTGNN</sequence>
<feature type="compositionally biased region" description="Polar residues" evidence="1">
    <location>
        <begin position="914"/>
        <end position="928"/>
    </location>
</feature>
<feature type="region of interest" description="Disordered" evidence="1">
    <location>
        <begin position="1"/>
        <end position="61"/>
    </location>
</feature>
<comment type="caution">
    <text evidence="2">The sequence shown here is derived from an EMBL/GenBank/DDBJ whole genome shotgun (WGS) entry which is preliminary data.</text>
</comment>
<reference evidence="2 3" key="1">
    <citation type="submission" date="2023-10" db="EMBL/GenBank/DDBJ databases">
        <title>Genomes of two closely related lineages of the louse Polyplax serrata with different host specificities.</title>
        <authorList>
            <person name="Martinu J."/>
            <person name="Tarabai H."/>
            <person name="Stefka J."/>
            <person name="Hypsa V."/>
        </authorList>
    </citation>
    <scope>NUCLEOTIDE SEQUENCE [LARGE SCALE GENOMIC DNA]</scope>
    <source>
        <strain evidence="2">HR10_N</strain>
    </source>
</reference>
<feature type="compositionally biased region" description="Basic residues" evidence="1">
    <location>
        <begin position="533"/>
        <end position="548"/>
    </location>
</feature>
<dbReference type="EMBL" id="JAWJWE010000004">
    <property type="protein sequence ID" value="KAK6636403.1"/>
    <property type="molecule type" value="Genomic_DNA"/>
</dbReference>
<feature type="region of interest" description="Disordered" evidence="1">
    <location>
        <begin position="1005"/>
        <end position="1045"/>
    </location>
</feature>
<protein>
    <submittedName>
        <fullName evidence="2">Uncharacterized protein</fullName>
    </submittedName>
</protein>
<dbReference type="Proteomes" id="UP001372834">
    <property type="component" value="Unassembled WGS sequence"/>
</dbReference>
<dbReference type="AlphaFoldDB" id="A0AAN8S7U6"/>
<feature type="compositionally biased region" description="Basic and acidic residues" evidence="1">
    <location>
        <begin position="12"/>
        <end position="61"/>
    </location>
</feature>
<proteinExistence type="predicted"/>
<evidence type="ECO:0000256" key="1">
    <source>
        <dbReference type="SAM" id="MobiDB-lite"/>
    </source>
</evidence>
<feature type="region of interest" description="Disordered" evidence="1">
    <location>
        <begin position="746"/>
        <end position="792"/>
    </location>
</feature>
<feature type="compositionally biased region" description="Basic residues" evidence="1">
    <location>
        <begin position="642"/>
        <end position="658"/>
    </location>
</feature>
<feature type="compositionally biased region" description="Polar residues" evidence="1">
    <location>
        <begin position="465"/>
        <end position="488"/>
    </location>
</feature>
<feature type="compositionally biased region" description="Polar residues" evidence="1">
    <location>
        <begin position="219"/>
        <end position="268"/>
    </location>
</feature>
<feature type="region of interest" description="Disordered" evidence="1">
    <location>
        <begin position="158"/>
        <end position="279"/>
    </location>
</feature>
<feature type="compositionally biased region" description="Low complexity" evidence="1">
    <location>
        <begin position="1018"/>
        <end position="1030"/>
    </location>
</feature>
<feature type="region of interest" description="Disordered" evidence="1">
    <location>
        <begin position="533"/>
        <end position="680"/>
    </location>
</feature>
<gene>
    <name evidence="2" type="ORF">RUM43_010064</name>
</gene>
<feature type="region of interest" description="Disordered" evidence="1">
    <location>
        <begin position="871"/>
        <end position="976"/>
    </location>
</feature>
<feature type="compositionally biased region" description="Basic and acidic residues" evidence="1">
    <location>
        <begin position="571"/>
        <end position="597"/>
    </location>
</feature>